<sequence length="308" mass="35101">MAFESDEFETVVTYSSRIPSKHNFSEHSHVHYSSDDRGVFYRLYPRREKVSAYKIQYSEYSIPYKLRKTPEGLDIALFIPNNAEAEFCVDLVPANISQSNRVDSEGGTGKIIGTVVITGLAEYHNVAPDQDVFSLLEDSKHQCCCSIVVKLPFTFTFNIKGNTNIEKIEFYRANDLFIISIPKRSKDVNSGCTEKVQSYRGEFEYEQPKLQVEYNENIDYISDCSRHHETYPKHTNTSSKGPNMVSVIISDIPLPFVLGVVLLVFLVLIYWIHSLVSFLFSLEILSIFSGMSSPSWFSCPQNRSCTKT</sequence>
<evidence type="ECO:0000313" key="2">
    <source>
        <dbReference type="EMBL" id="PVV03997.1"/>
    </source>
</evidence>
<evidence type="ECO:0000256" key="1">
    <source>
        <dbReference type="SAM" id="Phobius"/>
    </source>
</evidence>
<organism evidence="2 3">
    <name type="scientific">Smittium megazygosporum</name>
    <dbReference type="NCBI Taxonomy" id="133381"/>
    <lineage>
        <taxon>Eukaryota</taxon>
        <taxon>Fungi</taxon>
        <taxon>Fungi incertae sedis</taxon>
        <taxon>Zoopagomycota</taxon>
        <taxon>Kickxellomycotina</taxon>
        <taxon>Harpellomycetes</taxon>
        <taxon>Harpellales</taxon>
        <taxon>Legeriomycetaceae</taxon>
        <taxon>Smittium</taxon>
    </lineage>
</organism>
<keyword evidence="1" id="KW-0812">Transmembrane</keyword>
<accession>A0A2T9ZHK8</accession>
<keyword evidence="1" id="KW-0472">Membrane</keyword>
<dbReference type="Proteomes" id="UP000245609">
    <property type="component" value="Unassembled WGS sequence"/>
</dbReference>
<dbReference type="EMBL" id="MBFS01000172">
    <property type="protein sequence ID" value="PVV03997.1"/>
    <property type="molecule type" value="Genomic_DNA"/>
</dbReference>
<dbReference type="AlphaFoldDB" id="A0A2T9ZHK8"/>
<keyword evidence="3" id="KW-1185">Reference proteome</keyword>
<name>A0A2T9ZHK8_9FUNG</name>
<comment type="caution">
    <text evidence="2">The sequence shown here is derived from an EMBL/GenBank/DDBJ whole genome shotgun (WGS) entry which is preliminary data.</text>
</comment>
<protein>
    <submittedName>
        <fullName evidence="2">Uncharacterized protein</fullName>
    </submittedName>
</protein>
<keyword evidence="1" id="KW-1133">Transmembrane helix</keyword>
<evidence type="ECO:0000313" key="3">
    <source>
        <dbReference type="Proteomes" id="UP000245609"/>
    </source>
</evidence>
<gene>
    <name evidence="2" type="ORF">BB560_001512</name>
</gene>
<dbReference type="OrthoDB" id="10646496at2759"/>
<reference evidence="2 3" key="1">
    <citation type="journal article" date="2018" name="MBio">
        <title>Comparative Genomics Reveals the Core Gene Toolbox for the Fungus-Insect Symbiosis.</title>
        <authorList>
            <person name="Wang Y."/>
            <person name="Stata M."/>
            <person name="Wang W."/>
            <person name="Stajich J.E."/>
            <person name="White M.M."/>
            <person name="Moncalvo J.M."/>
        </authorList>
    </citation>
    <scope>NUCLEOTIDE SEQUENCE [LARGE SCALE GENOMIC DNA]</scope>
    <source>
        <strain evidence="2 3">SC-DP-2</strain>
    </source>
</reference>
<proteinExistence type="predicted"/>
<feature type="transmembrane region" description="Helical" evidence="1">
    <location>
        <begin position="252"/>
        <end position="271"/>
    </location>
</feature>